<dbReference type="Proteomes" id="UP001470230">
    <property type="component" value="Unassembled WGS sequence"/>
</dbReference>
<comment type="caution">
    <text evidence="2">The sequence shown here is derived from an EMBL/GenBank/DDBJ whole genome shotgun (WGS) entry which is preliminary data.</text>
</comment>
<name>A0ABR2K7C2_9EUKA</name>
<feature type="compositionally biased region" description="Polar residues" evidence="1">
    <location>
        <begin position="43"/>
        <end position="59"/>
    </location>
</feature>
<evidence type="ECO:0000256" key="1">
    <source>
        <dbReference type="SAM" id="MobiDB-lite"/>
    </source>
</evidence>
<proteinExistence type="predicted"/>
<accession>A0ABR2K7C2</accession>
<dbReference type="EMBL" id="JAPFFF010000006">
    <property type="protein sequence ID" value="KAK8887018.1"/>
    <property type="molecule type" value="Genomic_DNA"/>
</dbReference>
<evidence type="ECO:0000313" key="2">
    <source>
        <dbReference type="EMBL" id="KAK8887018.1"/>
    </source>
</evidence>
<reference evidence="2 3" key="1">
    <citation type="submission" date="2024-04" db="EMBL/GenBank/DDBJ databases">
        <title>Tritrichomonas musculus Genome.</title>
        <authorList>
            <person name="Alves-Ferreira E."/>
            <person name="Grigg M."/>
            <person name="Lorenzi H."/>
            <person name="Galac M."/>
        </authorList>
    </citation>
    <scope>NUCLEOTIDE SEQUENCE [LARGE SCALE GENOMIC DNA]</scope>
    <source>
        <strain evidence="2 3">EAF2021</strain>
    </source>
</reference>
<keyword evidence="3" id="KW-1185">Reference proteome</keyword>
<organism evidence="2 3">
    <name type="scientific">Tritrichomonas musculus</name>
    <dbReference type="NCBI Taxonomy" id="1915356"/>
    <lineage>
        <taxon>Eukaryota</taxon>
        <taxon>Metamonada</taxon>
        <taxon>Parabasalia</taxon>
        <taxon>Tritrichomonadida</taxon>
        <taxon>Tritrichomonadidae</taxon>
        <taxon>Tritrichomonas</taxon>
    </lineage>
</organism>
<gene>
    <name evidence="2" type="ORF">M9Y10_038053</name>
</gene>
<protein>
    <submittedName>
        <fullName evidence="2">Uncharacterized protein</fullName>
    </submittedName>
</protein>
<evidence type="ECO:0000313" key="3">
    <source>
        <dbReference type="Proteomes" id="UP001470230"/>
    </source>
</evidence>
<sequence>MGRRAKGHTYVKYILLLDKNGQIGQRHELDSHGKLKYPLDSIPQLNSSRQNSNPTQNEQSDTKLNDNFRIPMPPMLRTKLHISSIFNMNWNFNPSPITDQEIEEPNVIDVRPNKLLEVHLS</sequence>
<feature type="region of interest" description="Disordered" evidence="1">
    <location>
        <begin position="34"/>
        <end position="70"/>
    </location>
</feature>